<sequence length="72" mass="7874">MGTKELQTGRHRLGLAGTVHCIEIPAVAAALAEHRRPWLTALLSPARHSLAATRKRKPETTVMRRWVPAAAS</sequence>
<dbReference type="EMBL" id="WMBB01000006">
    <property type="protein sequence ID" value="MTE13867.1"/>
    <property type="molecule type" value="Genomic_DNA"/>
</dbReference>
<keyword evidence="2" id="KW-1185">Reference proteome</keyword>
<organism evidence="1 2">
    <name type="scientific">Nocardia aurantiaca</name>
    <dbReference type="NCBI Taxonomy" id="2675850"/>
    <lineage>
        <taxon>Bacteria</taxon>
        <taxon>Bacillati</taxon>
        <taxon>Actinomycetota</taxon>
        <taxon>Actinomycetes</taxon>
        <taxon>Mycobacteriales</taxon>
        <taxon>Nocardiaceae</taxon>
        <taxon>Nocardia</taxon>
    </lineage>
</organism>
<gene>
    <name evidence="1" type="ORF">GLP40_13935</name>
</gene>
<protein>
    <submittedName>
        <fullName evidence="1">Uncharacterized protein</fullName>
    </submittedName>
</protein>
<evidence type="ECO:0000313" key="1">
    <source>
        <dbReference type="EMBL" id="MTE13867.1"/>
    </source>
</evidence>
<name>A0A6I3KW86_9NOCA</name>
<dbReference type="RefSeq" id="WP_154788341.1">
    <property type="nucleotide sequence ID" value="NZ_WMBB01000006.1"/>
</dbReference>
<evidence type="ECO:0000313" key="2">
    <source>
        <dbReference type="Proteomes" id="UP000432464"/>
    </source>
</evidence>
<proteinExistence type="predicted"/>
<dbReference type="Proteomes" id="UP000432464">
    <property type="component" value="Unassembled WGS sequence"/>
</dbReference>
<comment type="caution">
    <text evidence="1">The sequence shown here is derived from an EMBL/GenBank/DDBJ whole genome shotgun (WGS) entry which is preliminary data.</text>
</comment>
<accession>A0A6I3KW86</accession>
<dbReference type="AlphaFoldDB" id="A0A6I3KW86"/>
<reference evidence="1 2" key="1">
    <citation type="submission" date="2019-11" db="EMBL/GenBank/DDBJ databases">
        <title>Nocardia sp. nov. CT2-14 isolated from soil.</title>
        <authorList>
            <person name="Kanchanasin P."/>
            <person name="Tanasupawat S."/>
            <person name="Yuki M."/>
            <person name="Kudo T."/>
        </authorList>
    </citation>
    <scope>NUCLEOTIDE SEQUENCE [LARGE SCALE GENOMIC DNA]</scope>
    <source>
        <strain evidence="1 2">CT2-14</strain>
    </source>
</reference>